<accession>A0A699ZD35</accession>
<dbReference type="Proteomes" id="UP000485058">
    <property type="component" value="Unassembled WGS sequence"/>
</dbReference>
<name>A0A699ZD35_HAELA</name>
<proteinExistence type="predicted"/>
<evidence type="ECO:0000313" key="3">
    <source>
        <dbReference type="Proteomes" id="UP000485058"/>
    </source>
</evidence>
<dbReference type="EMBL" id="BLLF01001111">
    <property type="protein sequence ID" value="GFH17199.1"/>
    <property type="molecule type" value="Genomic_DNA"/>
</dbReference>
<gene>
    <name evidence="2" type="ORF">HaLaN_13778</name>
</gene>
<reference evidence="2 3" key="1">
    <citation type="submission" date="2020-02" db="EMBL/GenBank/DDBJ databases">
        <title>Draft genome sequence of Haematococcus lacustris strain NIES-144.</title>
        <authorList>
            <person name="Morimoto D."/>
            <person name="Nakagawa S."/>
            <person name="Yoshida T."/>
            <person name="Sawayama S."/>
        </authorList>
    </citation>
    <scope>NUCLEOTIDE SEQUENCE [LARGE SCALE GENOMIC DNA]</scope>
    <source>
        <strain evidence="2 3">NIES-144</strain>
    </source>
</reference>
<sequence length="124" mass="13746">MAYAWHTHGHGRLPPTLLPDPGGLRSQQKGGTHYCAAAGCVLGGLSRTRLYPSSGVWQAFSFIQLNYFMTARGYLFFLVCLYTMSGCLVTNLALCIWVSKSFQANKFDHVWQCNAEKAQSATTF</sequence>
<evidence type="ECO:0000256" key="1">
    <source>
        <dbReference type="SAM" id="Phobius"/>
    </source>
</evidence>
<keyword evidence="1" id="KW-1133">Transmembrane helix</keyword>
<organism evidence="2 3">
    <name type="scientific">Haematococcus lacustris</name>
    <name type="common">Green alga</name>
    <name type="synonym">Haematococcus pluvialis</name>
    <dbReference type="NCBI Taxonomy" id="44745"/>
    <lineage>
        <taxon>Eukaryota</taxon>
        <taxon>Viridiplantae</taxon>
        <taxon>Chlorophyta</taxon>
        <taxon>core chlorophytes</taxon>
        <taxon>Chlorophyceae</taxon>
        <taxon>CS clade</taxon>
        <taxon>Chlamydomonadales</taxon>
        <taxon>Haematococcaceae</taxon>
        <taxon>Haematococcus</taxon>
    </lineage>
</organism>
<comment type="caution">
    <text evidence="2">The sequence shown here is derived from an EMBL/GenBank/DDBJ whole genome shotgun (WGS) entry which is preliminary data.</text>
</comment>
<protein>
    <submittedName>
        <fullName evidence="2">Uncharacterized protein</fullName>
    </submittedName>
</protein>
<dbReference type="AlphaFoldDB" id="A0A699ZD35"/>
<feature type="transmembrane region" description="Helical" evidence="1">
    <location>
        <begin position="74"/>
        <end position="98"/>
    </location>
</feature>
<evidence type="ECO:0000313" key="2">
    <source>
        <dbReference type="EMBL" id="GFH17199.1"/>
    </source>
</evidence>
<keyword evidence="1" id="KW-0472">Membrane</keyword>
<keyword evidence="3" id="KW-1185">Reference proteome</keyword>
<keyword evidence="1" id="KW-0812">Transmembrane</keyword>